<dbReference type="AlphaFoldDB" id="A0A445G2C7"/>
<evidence type="ECO:0000313" key="2">
    <source>
        <dbReference type="Proteomes" id="UP000289340"/>
    </source>
</evidence>
<protein>
    <submittedName>
        <fullName evidence="1">Uncharacterized protein</fullName>
    </submittedName>
</protein>
<proteinExistence type="predicted"/>
<reference evidence="1 2" key="1">
    <citation type="submission" date="2018-09" db="EMBL/GenBank/DDBJ databases">
        <title>A high-quality reference genome of wild soybean provides a powerful tool to mine soybean genomes.</title>
        <authorList>
            <person name="Xie M."/>
            <person name="Chung C.Y.L."/>
            <person name="Li M.-W."/>
            <person name="Wong F.-L."/>
            <person name="Chan T.-F."/>
            <person name="Lam H.-M."/>
        </authorList>
    </citation>
    <scope>NUCLEOTIDE SEQUENCE [LARGE SCALE GENOMIC DNA]</scope>
    <source>
        <strain evidence="2">cv. W05</strain>
        <tissue evidence="1">Hypocotyl of etiolated seedlings</tissue>
    </source>
</reference>
<gene>
    <name evidence="1" type="ORF">D0Y65_044873</name>
</gene>
<accession>A0A445G2C7</accession>
<dbReference type="Proteomes" id="UP000289340">
    <property type="component" value="Chromosome 17"/>
</dbReference>
<comment type="caution">
    <text evidence="1">The sequence shown here is derived from an EMBL/GenBank/DDBJ whole genome shotgun (WGS) entry which is preliminary data.</text>
</comment>
<evidence type="ECO:0000313" key="1">
    <source>
        <dbReference type="EMBL" id="RZB55224.1"/>
    </source>
</evidence>
<organism evidence="1 2">
    <name type="scientific">Glycine soja</name>
    <name type="common">Wild soybean</name>
    <dbReference type="NCBI Taxonomy" id="3848"/>
    <lineage>
        <taxon>Eukaryota</taxon>
        <taxon>Viridiplantae</taxon>
        <taxon>Streptophyta</taxon>
        <taxon>Embryophyta</taxon>
        <taxon>Tracheophyta</taxon>
        <taxon>Spermatophyta</taxon>
        <taxon>Magnoliopsida</taxon>
        <taxon>eudicotyledons</taxon>
        <taxon>Gunneridae</taxon>
        <taxon>Pentapetalae</taxon>
        <taxon>rosids</taxon>
        <taxon>fabids</taxon>
        <taxon>Fabales</taxon>
        <taxon>Fabaceae</taxon>
        <taxon>Papilionoideae</taxon>
        <taxon>50 kb inversion clade</taxon>
        <taxon>NPAAA clade</taxon>
        <taxon>indigoferoid/millettioid clade</taxon>
        <taxon>Phaseoleae</taxon>
        <taxon>Glycine</taxon>
        <taxon>Glycine subgen. Soja</taxon>
    </lineage>
</organism>
<name>A0A445G2C7_GLYSO</name>
<sequence length="75" mass="8385">MWKRNMHRLDATEVFLKNATRQEEAWEDHVLSKSRRILHKFLYEDTHVVPACIAASVVIASSLPAMAAAAAAATH</sequence>
<keyword evidence="2" id="KW-1185">Reference proteome</keyword>
<dbReference type="SMR" id="A0A445G2C7"/>
<dbReference type="EMBL" id="QZWG01000017">
    <property type="protein sequence ID" value="RZB55224.1"/>
    <property type="molecule type" value="Genomic_DNA"/>
</dbReference>